<sequence>MAPTAPFCKPLPTTCAPNPTLAWMAAVWPSPKSARPLWATAPATVNHDTNKSYGPELNAVGGGWYVMERTSQVVNVWFGARGDENVPDEVKDAATLKESQEVNPDACGQPQANFAASGYQAVAPLLASIRPSALSFFLAKPLAPLYFYASGVLDHVNNDPAAFRDAY</sequence>
<dbReference type="Pfam" id="PF26113">
    <property type="entry name" value="GH16_XgeA"/>
    <property type="match status" value="1"/>
</dbReference>
<dbReference type="Proteomes" id="UP000054248">
    <property type="component" value="Unassembled WGS sequence"/>
</dbReference>
<organism evidence="1 2">
    <name type="scientific">Tulasnella calospora MUT 4182</name>
    <dbReference type="NCBI Taxonomy" id="1051891"/>
    <lineage>
        <taxon>Eukaryota</taxon>
        <taxon>Fungi</taxon>
        <taxon>Dikarya</taxon>
        <taxon>Basidiomycota</taxon>
        <taxon>Agaricomycotina</taxon>
        <taxon>Agaricomycetes</taxon>
        <taxon>Cantharellales</taxon>
        <taxon>Tulasnellaceae</taxon>
        <taxon>Tulasnella</taxon>
    </lineage>
</organism>
<name>A0A0C3PSK3_9AGAM</name>
<evidence type="ECO:0000313" key="2">
    <source>
        <dbReference type="Proteomes" id="UP000054248"/>
    </source>
</evidence>
<dbReference type="EMBL" id="KN823352">
    <property type="protein sequence ID" value="KIO17700.1"/>
    <property type="molecule type" value="Genomic_DNA"/>
</dbReference>
<accession>A0A0C3PSK3</accession>
<dbReference type="OrthoDB" id="192832at2759"/>
<evidence type="ECO:0000313" key="1">
    <source>
        <dbReference type="EMBL" id="KIO17700.1"/>
    </source>
</evidence>
<proteinExistence type="predicted"/>
<reference evidence="1 2" key="1">
    <citation type="submission" date="2014-04" db="EMBL/GenBank/DDBJ databases">
        <authorList>
            <consortium name="DOE Joint Genome Institute"/>
            <person name="Kuo A."/>
            <person name="Girlanda M."/>
            <person name="Perotto S."/>
            <person name="Kohler A."/>
            <person name="Nagy L.G."/>
            <person name="Floudas D."/>
            <person name="Copeland A."/>
            <person name="Barry K.W."/>
            <person name="Cichocki N."/>
            <person name="Veneault-Fourrey C."/>
            <person name="LaButti K."/>
            <person name="Lindquist E.A."/>
            <person name="Lipzen A."/>
            <person name="Lundell T."/>
            <person name="Morin E."/>
            <person name="Murat C."/>
            <person name="Sun H."/>
            <person name="Tunlid A."/>
            <person name="Henrissat B."/>
            <person name="Grigoriev I.V."/>
            <person name="Hibbett D.S."/>
            <person name="Martin F."/>
            <person name="Nordberg H.P."/>
            <person name="Cantor M.N."/>
            <person name="Hua S.X."/>
        </authorList>
    </citation>
    <scope>NUCLEOTIDE SEQUENCE [LARGE SCALE GENOMIC DNA]</scope>
    <source>
        <strain evidence="1 2">MUT 4182</strain>
    </source>
</reference>
<dbReference type="HOGENOM" id="CLU_1595771_0_0_1"/>
<dbReference type="STRING" id="1051891.A0A0C3PSK3"/>
<keyword evidence="2" id="KW-1185">Reference proteome</keyword>
<dbReference type="AlphaFoldDB" id="A0A0C3PSK3"/>
<gene>
    <name evidence="1" type="ORF">M407DRAFT_32626</name>
</gene>
<reference evidence="2" key="2">
    <citation type="submission" date="2015-01" db="EMBL/GenBank/DDBJ databases">
        <title>Evolutionary Origins and Diversification of the Mycorrhizal Mutualists.</title>
        <authorList>
            <consortium name="DOE Joint Genome Institute"/>
            <consortium name="Mycorrhizal Genomics Consortium"/>
            <person name="Kohler A."/>
            <person name="Kuo A."/>
            <person name="Nagy L.G."/>
            <person name="Floudas D."/>
            <person name="Copeland A."/>
            <person name="Barry K.W."/>
            <person name="Cichocki N."/>
            <person name="Veneault-Fourrey C."/>
            <person name="LaButti K."/>
            <person name="Lindquist E.A."/>
            <person name="Lipzen A."/>
            <person name="Lundell T."/>
            <person name="Morin E."/>
            <person name="Murat C."/>
            <person name="Riley R."/>
            <person name="Ohm R."/>
            <person name="Sun H."/>
            <person name="Tunlid A."/>
            <person name="Henrissat B."/>
            <person name="Grigoriev I.V."/>
            <person name="Hibbett D.S."/>
            <person name="Martin F."/>
        </authorList>
    </citation>
    <scope>NUCLEOTIDE SEQUENCE [LARGE SCALE GENOMIC DNA]</scope>
    <source>
        <strain evidence="2">MUT 4182</strain>
    </source>
</reference>
<protein>
    <submittedName>
        <fullName evidence="1">Uncharacterized protein</fullName>
    </submittedName>
</protein>
<dbReference type="Gene3D" id="2.60.120.200">
    <property type="match status" value="1"/>
</dbReference>